<dbReference type="PROSITE" id="PS00198">
    <property type="entry name" value="4FE4S_FER_1"/>
    <property type="match status" value="1"/>
</dbReference>
<dbReference type="InterPro" id="IPR017896">
    <property type="entry name" value="4Fe4S_Fe-S-bd"/>
</dbReference>
<evidence type="ECO:0000259" key="7">
    <source>
        <dbReference type="PROSITE" id="PS51379"/>
    </source>
</evidence>
<proteinExistence type="predicted"/>
<keyword evidence="5" id="KW-0408">Iron</keyword>
<dbReference type="PROSITE" id="PS51379">
    <property type="entry name" value="4FE4S_FER_2"/>
    <property type="match status" value="2"/>
</dbReference>
<evidence type="ECO:0000256" key="5">
    <source>
        <dbReference type="ARBA" id="ARBA00023004"/>
    </source>
</evidence>
<dbReference type="InterPro" id="IPR011898">
    <property type="entry name" value="PorD_KorD"/>
</dbReference>
<dbReference type="EMBL" id="AUZY01010796">
    <property type="protein sequence ID" value="EQD37116.1"/>
    <property type="molecule type" value="Genomic_DNA"/>
</dbReference>
<dbReference type="NCBIfam" id="TIGR02179">
    <property type="entry name" value="PorD_KorD"/>
    <property type="match status" value="1"/>
</dbReference>
<keyword evidence="8" id="KW-0670">Pyruvate</keyword>
<dbReference type="Gene3D" id="3.30.70.20">
    <property type="match status" value="1"/>
</dbReference>
<sequence>VSMKAFTVKGVKRGFQMGPRGQNRNLDFKRGTSKTQRPVVRFDICTKCTLCWYDCPDEVFDPTTDGLYDVNYDYCTGCGRCAEVCPVEDCIVMVDELKFENQDSPYVQYKKDPEKYVKWAEEKKGKERMMPSPVTGKGNTVTKVEASKPFKKGVVK</sequence>
<dbReference type="Pfam" id="PF14697">
    <property type="entry name" value="Fer4_21"/>
    <property type="match status" value="1"/>
</dbReference>
<keyword evidence="3" id="KW-0479">Metal-binding</keyword>
<dbReference type="AlphaFoldDB" id="T0YNU8"/>
<organism evidence="8">
    <name type="scientific">mine drainage metagenome</name>
    <dbReference type="NCBI Taxonomy" id="410659"/>
    <lineage>
        <taxon>unclassified sequences</taxon>
        <taxon>metagenomes</taxon>
        <taxon>ecological metagenomes</taxon>
    </lineage>
</organism>
<comment type="caution">
    <text evidence="8">The sequence shown here is derived from an EMBL/GenBank/DDBJ whole genome shotgun (WGS) entry which is preliminary data.</text>
</comment>
<gene>
    <name evidence="8" type="ORF">B1B_16238</name>
</gene>
<accession>T0YNU8</accession>
<keyword evidence="2" id="KW-0004">4Fe-4S</keyword>
<evidence type="ECO:0000256" key="4">
    <source>
        <dbReference type="ARBA" id="ARBA00022737"/>
    </source>
</evidence>
<keyword evidence="6" id="KW-0411">Iron-sulfur</keyword>
<keyword evidence="4" id="KW-0677">Repeat</keyword>
<feature type="domain" description="4Fe-4S ferredoxin-type" evidence="7">
    <location>
        <begin position="36"/>
        <end position="65"/>
    </location>
</feature>
<dbReference type="GO" id="GO:0051539">
    <property type="term" value="F:4 iron, 4 sulfur cluster binding"/>
    <property type="evidence" value="ECO:0007669"/>
    <property type="project" value="UniProtKB-KW"/>
</dbReference>
<evidence type="ECO:0000256" key="6">
    <source>
        <dbReference type="ARBA" id="ARBA00023014"/>
    </source>
</evidence>
<evidence type="ECO:0000256" key="1">
    <source>
        <dbReference type="ARBA" id="ARBA00001966"/>
    </source>
</evidence>
<dbReference type="PANTHER" id="PTHR43724">
    <property type="entry name" value="PYRUVATE SYNTHASE SUBUNIT PORD"/>
    <property type="match status" value="1"/>
</dbReference>
<feature type="non-terminal residue" evidence="8">
    <location>
        <position position="1"/>
    </location>
</feature>
<protein>
    <submittedName>
        <fullName evidence="8">Pyruvate ferredoxin/flavodoxin oxidoreductase, delta subunit</fullName>
    </submittedName>
</protein>
<reference evidence="8" key="2">
    <citation type="journal article" date="2014" name="ISME J.">
        <title>Microbial stratification in low pH oxic and suboxic macroscopic growths along an acid mine drainage.</title>
        <authorList>
            <person name="Mendez-Garcia C."/>
            <person name="Mesa V."/>
            <person name="Sprenger R.R."/>
            <person name="Richter M."/>
            <person name="Diez M.S."/>
            <person name="Solano J."/>
            <person name="Bargiela R."/>
            <person name="Golyshina O.V."/>
            <person name="Manteca A."/>
            <person name="Ramos J.L."/>
            <person name="Gallego J.R."/>
            <person name="Llorente I."/>
            <person name="Martins Dos Santos V.A."/>
            <person name="Jensen O.N."/>
            <person name="Pelaez A.I."/>
            <person name="Sanchez J."/>
            <person name="Ferrer M."/>
        </authorList>
    </citation>
    <scope>NUCLEOTIDE SEQUENCE</scope>
</reference>
<evidence type="ECO:0000256" key="2">
    <source>
        <dbReference type="ARBA" id="ARBA00022485"/>
    </source>
</evidence>
<dbReference type="SUPFAM" id="SSF54862">
    <property type="entry name" value="4Fe-4S ferredoxins"/>
    <property type="match status" value="1"/>
</dbReference>
<dbReference type="InterPro" id="IPR017900">
    <property type="entry name" value="4Fe4S_Fe_S_CS"/>
</dbReference>
<feature type="domain" description="4Fe-4S ferredoxin-type" evidence="7">
    <location>
        <begin position="66"/>
        <end position="96"/>
    </location>
</feature>
<dbReference type="GO" id="GO:0016625">
    <property type="term" value="F:oxidoreductase activity, acting on the aldehyde or oxo group of donors, iron-sulfur protein as acceptor"/>
    <property type="evidence" value="ECO:0007669"/>
    <property type="project" value="InterPro"/>
</dbReference>
<name>T0YNU8_9ZZZZ</name>
<dbReference type="PANTHER" id="PTHR43724:SF1">
    <property type="entry name" value="PYRUVATE SYNTHASE SUBUNIT PORD"/>
    <property type="match status" value="1"/>
</dbReference>
<evidence type="ECO:0000313" key="8">
    <source>
        <dbReference type="EMBL" id="EQD37116.1"/>
    </source>
</evidence>
<comment type="cofactor">
    <cofactor evidence="1">
        <name>[4Fe-4S] cluster</name>
        <dbReference type="ChEBI" id="CHEBI:49883"/>
    </cofactor>
</comment>
<evidence type="ECO:0000256" key="3">
    <source>
        <dbReference type="ARBA" id="ARBA00022723"/>
    </source>
</evidence>
<dbReference type="GO" id="GO:0046872">
    <property type="term" value="F:metal ion binding"/>
    <property type="evidence" value="ECO:0007669"/>
    <property type="project" value="UniProtKB-KW"/>
</dbReference>
<reference evidence="8" key="1">
    <citation type="submission" date="2013-08" db="EMBL/GenBank/DDBJ databases">
        <authorList>
            <person name="Mendez C."/>
            <person name="Richter M."/>
            <person name="Ferrer M."/>
            <person name="Sanchez J."/>
        </authorList>
    </citation>
    <scope>NUCLEOTIDE SEQUENCE</scope>
</reference>